<proteinExistence type="predicted"/>
<dbReference type="Ensembl" id="ENSCAFT00000060995.2">
    <property type="protein sequence ID" value="ENSCAFP00000062205.1"/>
    <property type="gene ID" value="ENSCAFG00000041681.2"/>
</dbReference>
<dbReference type="Proteomes" id="UP000694429">
    <property type="component" value="Chromosome 5"/>
</dbReference>
<accession>A0A8C0M0Z8</accession>
<reference evidence="1 4" key="1">
    <citation type="journal article" date="2005" name="Nature">
        <title>Genome sequence, comparative analysis and haplotype structure of the domestic dog.</title>
        <authorList>
            <consortium name="Broad Sequencing Platform"/>
            <person name="Lindblad-Toh K."/>
            <person name="Wade C.M."/>
            <person name="Mikkelsen T.S."/>
            <person name="Karlsson E.K."/>
            <person name="Jaffe D.B."/>
            <person name="Kamal M."/>
            <person name="Clamp M."/>
            <person name="Chang J.L."/>
            <person name="Kulbokas E.J. III"/>
            <person name="Zody M.C."/>
            <person name="Mauceli E."/>
            <person name="Xie X."/>
            <person name="Breen M."/>
            <person name="Wayne R.K."/>
            <person name="Ostrander E.A."/>
            <person name="Ponting C.P."/>
            <person name="Galibert F."/>
            <person name="Smith D.R."/>
            <person name="DeJong P.J."/>
            <person name="Kirkness E."/>
            <person name="Alvarez P."/>
            <person name="Biagi T."/>
            <person name="Brockman W."/>
            <person name="Butler J."/>
            <person name="Chin C.W."/>
            <person name="Cook A."/>
            <person name="Cuff J."/>
            <person name="Daly M.J."/>
            <person name="DeCaprio D."/>
            <person name="Gnerre S."/>
            <person name="Grabherr M."/>
            <person name="Kellis M."/>
            <person name="Kleber M."/>
            <person name="Bardeleben C."/>
            <person name="Goodstadt L."/>
            <person name="Heger A."/>
            <person name="Hitte C."/>
            <person name="Kim L."/>
            <person name="Koepfli K.P."/>
            <person name="Parker H.G."/>
            <person name="Pollinger J.P."/>
            <person name="Searle S.M."/>
            <person name="Sutter N.B."/>
            <person name="Thomas R."/>
            <person name="Webber C."/>
            <person name="Baldwin J."/>
            <person name="Abebe A."/>
            <person name="Abouelleil A."/>
            <person name="Aftuck L."/>
            <person name="Ait-Zahra M."/>
            <person name="Aldredge T."/>
            <person name="Allen N."/>
            <person name="An P."/>
            <person name="Anderson S."/>
            <person name="Antoine C."/>
            <person name="Arachchi H."/>
            <person name="Aslam A."/>
            <person name="Ayotte L."/>
            <person name="Bachantsang P."/>
            <person name="Barry A."/>
            <person name="Bayul T."/>
            <person name="Benamara M."/>
            <person name="Berlin A."/>
            <person name="Bessette D."/>
            <person name="Blitshteyn B."/>
            <person name="Bloom T."/>
            <person name="Blye J."/>
            <person name="Boguslavskiy L."/>
            <person name="Bonnet C."/>
            <person name="Boukhgalter B."/>
            <person name="Brown A."/>
            <person name="Cahill P."/>
            <person name="Calixte N."/>
            <person name="Camarata J."/>
            <person name="Cheshatsang Y."/>
            <person name="Chu J."/>
            <person name="Citroen M."/>
            <person name="Collymore A."/>
            <person name="Cooke P."/>
            <person name="Dawoe T."/>
            <person name="Daza R."/>
            <person name="Decktor K."/>
            <person name="DeGray S."/>
            <person name="Dhargay N."/>
            <person name="Dooley K."/>
            <person name="Dooley K."/>
            <person name="Dorje P."/>
            <person name="Dorjee K."/>
            <person name="Dorris L."/>
            <person name="Duffey N."/>
            <person name="Dupes A."/>
            <person name="Egbiremolen O."/>
            <person name="Elong R."/>
            <person name="Falk J."/>
            <person name="Farina A."/>
            <person name="Faro S."/>
            <person name="Ferguson D."/>
            <person name="Ferreira P."/>
            <person name="Fisher S."/>
            <person name="FitzGerald M."/>
            <person name="Foley K."/>
            <person name="Foley C."/>
            <person name="Franke A."/>
            <person name="Friedrich D."/>
            <person name="Gage D."/>
            <person name="Garber M."/>
            <person name="Gearin G."/>
            <person name="Giannoukos G."/>
            <person name="Goode T."/>
            <person name="Goyette A."/>
            <person name="Graham J."/>
            <person name="Grandbois E."/>
            <person name="Gyaltsen K."/>
            <person name="Hafez N."/>
            <person name="Hagopian D."/>
            <person name="Hagos B."/>
            <person name="Hall J."/>
            <person name="Healy C."/>
            <person name="Hegarty R."/>
            <person name="Honan T."/>
            <person name="Horn A."/>
            <person name="Houde N."/>
            <person name="Hughes L."/>
            <person name="Hunnicutt L."/>
            <person name="Husby M."/>
            <person name="Jester B."/>
            <person name="Jones C."/>
            <person name="Kamat A."/>
            <person name="Kanga B."/>
            <person name="Kells C."/>
            <person name="Khazanovich D."/>
            <person name="Kieu A.C."/>
            <person name="Kisner P."/>
            <person name="Kumar M."/>
            <person name="Lance K."/>
            <person name="Landers T."/>
            <person name="Lara M."/>
            <person name="Lee W."/>
            <person name="Leger J.P."/>
            <person name="Lennon N."/>
            <person name="Leuper L."/>
            <person name="LeVine S."/>
            <person name="Liu J."/>
            <person name="Liu X."/>
            <person name="Lokyitsang Y."/>
            <person name="Lokyitsang T."/>
            <person name="Lui A."/>
            <person name="Macdonald J."/>
            <person name="Major J."/>
            <person name="Marabella R."/>
            <person name="Maru K."/>
            <person name="Matthews C."/>
            <person name="McDonough S."/>
            <person name="Mehta T."/>
            <person name="Meldrim J."/>
            <person name="Melnikov A."/>
            <person name="Meneus L."/>
            <person name="Mihalev A."/>
            <person name="Mihova T."/>
            <person name="Miller K."/>
            <person name="Mittelman R."/>
            <person name="Mlenga V."/>
            <person name="Mulrain L."/>
            <person name="Munson G."/>
            <person name="Navidi A."/>
            <person name="Naylor J."/>
            <person name="Nguyen T."/>
            <person name="Nguyen N."/>
            <person name="Nguyen C."/>
            <person name="Nguyen T."/>
            <person name="Nicol R."/>
            <person name="Norbu N."/>
            <person name="Norbu C."/>
            <person name="Novod N."/>
            <person name="Nyima T."/>
            <person name="Olandt P."/>
            <person name="O'Neill B."/>
            <person name="O'Neill K."/>
            <person name="Osman S."/>
            <person name="Oyono L."/>
            <person name="Patti C."/>
            <person name="Perrin D."/>
            <person name="Phunkhang P."/>
            <person name="Pierre F."/>
            <person name="Priest M."/>
            <person name="Rachupka A."/>
            <person name="Raghuraman S."/>
            <person name="Rameau R."/>
            <person name="Ray V."/>
            <person name="Raymond C."/>
            <person name="Rege F."/>
            <person name="Rise C."/>
            <person name="Rogers J."/>
            <person name="Rogov P."/>
            <person name="Sahalie J."/>
            <person name="Settipalli S."/>
            <person name="Sharpe T."/>
            <person name="Shea T."/>
            <person name="Sheehan M."/>
            <person name="Sherpa N."/>
            <person name="Shi J."/>
            <person name="Shih D."/>
            <person name="Sloan J."/>
            <person name="Smith C."/>
            <person name="Sparrow T."/>
            <person name="Stalker J."/>
            <person name="Stange-Thomann N."/>
            <person name="Stavropoulos S."/>
            <person name="Stone C."/>
            <person name="Stone S."/>
            <person name="Sykes S."/>
            <person name="Tchuinga P."/>
            <person name="Tenzing P."/>
            <person name="Tesfaye S."/>
            <person name="Thoulutsang D."/>
            <person name="Thoulutsang Y."/>
            <person name="Topham K."/>
            <person name="Topping I."/>
            <person name="Tsamla T."/>
            <person name="Vassiliev H."/>
            <person name="Venkataraman V."/>
            <person name="Vo A."/>
            <person name="Wangchuk T."/>
            <person name="Wangdi T."/>
            <person name="Weiand M."/>
            <person name="Wilkinson J."/>
            <person name="Wilson A."/>
            <person name="Yadav S."/>
            <person name="Yang S."/>
            <person name="Yang X."/>
            <person name="Young G."/>
            <person name="Yu Q."/>
            <person name="Zainoun J."/>
            <person name="Zembek L."/>
            <person name="Zimmer A."/>
            <person name="Lander E.S."/>
        </authorList>
    </citation>
    <scope>NUCLEOTIDE SEQUENCE [LARGE SCALE GENOMIC DNA]</scope>
    <source>
        <strain evidence="1">Boxer</strain>
    </source>
</reference>
<reference evidence="2" key="3">
    <citation type="submission" date="2019-03" db="EMBL/GenBank/DDBJ databases">
        <authorList>
            <person name="Warren W.C."/>
            <person name="Johnson G.S."/>
        </authorList>
    </citation>
    <scope>NUCLEOTIDE SEQUENCE [LARGE SCALE GENOMIC DNA]</scope>
    <source>
        <strain evidence="2">Basenji</strain>
    </source>
</reference>
<evidence type="ECO:0000313" key="5">
    <source>
        <dbReference type="Proteomes" id="UP000694429"/>
    </source>
</evidence>
<evidence type="ECO:0000313" key="2">
    <source>
        <dbReference type="Ensembl" id="ENSCAFP00030001861.1"/>
    </source>
</evidence>
<dbReference type="Proteomes" id="UP000002254">
    <property type="component" value="Chromosome 5"/>
</dbReference>
<dbReference type="Ensembl" id="ENSCAFT00030002109.1">
    <property type="protein sequence ID" value="ENSCAFP00030001861.1"/>
    <property type="gene ID" value="ENSCAFG00030001205.1"/>
</dbReference>
<evidence type="ECO:0000313" key="4">
    <source>
        <dbReference type="Proteomes" id="UP000002254"/>
    </source>
</evidence>
<protein>
    <submittedName>
        <fullName evidence="2">Uncharacterized protein</fullName>
    </submittedName>
</protein>
<reference evidence="3" key="2">
    <citation type="submission" date="2018-10" db="EMBL/GenBank/DDBJ databases">
        <title>De novo assembly of a Great Dane genome.</title>
        <authorList>
            <person name="Kidd J.M."/>
            <person name="Pendleton A.L."/>
            <person name="Shen F."/>
            <person name="Emery S."/>
        </authorList>
    </citation>
    <scope>NUCLEOTIDE SEQUENCE [LARGE SCALE GENOMIC DNA]</scope>
    <source>
        <strain evidence="3">Great Dane</strain>
    </source>
</reference>
<evidence type="ECO:0000313" key="3">
    <source>
        <dbReference type="Ensembl" id="ENSCAFP00040020898.1"/>
    </source>
</evidence>
<reference evidence="2" key="4">
    <citation type="submission" date="2025-05" db="UniProtKB">
        <authorList>
            <consortium name="Ensembl"/>
        </authorList>
    </citation>
    <scope>IDENTIFICATION</scope>
</reference>
<organism evidence="2 5">
    <name type="scientific">Canis lupus familiaris</name>
    <name type="common">Dog</name>
    <name type="synonym">Canis familiaris</name>
    <dbReference type="NCBI Taxonomy" id="9615"/>
    <lineage>
        <taxon>Eukaryota</taxon>
        <taxon>Metazoa</taxon>
        <taxon>Chordata</taxon>
        <taxon>Craniata</taxon>
        <taxon>Vertebrata</taxon>
        <taxon>Euteleostomi</taxon>
        <taxon>Mammalia</taxon>
        <taxon>Eutheria</taxon>
        <taxon>Laurasiatheria</taxon>
        <taxon>Carnivora</taxon>
        <taxon>Caniformia</taxon>
        <taxon>Canidae</taxon>
        <taxon>Canis</taxon>
    </lineage>
</organism>
<evidence type="ECO:0000313" key="1">
    <source>
        <dbReference type="Ensembl" id="ENSCAFP00000062205.1"/>
    </source>
</evidence>
<dbReference type="Proteomes" id="UP000694542">
    <property type="component" value="Chromosome 5"/>
</dbReference>
<sequence>GFGCTPPSKECNPSQTVAIWGRPGESDGVVRLLQIITHSPLENRAVKYSPSGHSIL</sequence>
<dbReference type="AlphaFoldDB" id="A0A8C0M0Z8"/>
<dbReference type="Ensembl" id="ENSCAFT00040024054.1">
    <property type="protein sequence ID" value="ENSCAFP00040020898.1"/>
    <property type="gene ID" value="ENSCAFG00040013024.1"/>
</dbReference>
<name>A0A8C0M0Z8_CANLF</name>